<evidence type="ECO:0000256" key="8">
    <source>
        <dbReference type="ARBA" id="ARBA00023273"/>
    </source>
</evidence>
<keyword evidence="6" id="KW-0969">Cilium</keyword>
<evidence type="ECO:0000256" key="14">
    <source>
        <dbReference type="SAM" id="SignalP"/>
    </source>
</evidence>
<evidence type="ECO:0000313" key="15">
    <source>
        <dbReference type="EMBL" id="CAD8463953.1"/>
    </source>
</evidence>
<dbReference type="PROSITE" id="PS50082">
    <property type="entry name" value="WD_REPEATS_2"/>
    <property type="match status" value="2"/>
</dbReference>
<dbReference type="Gene3D" id="2.130.10.10">
    <property type="entry name" value="YVTN repeat-like/Quinoprotein amine dehydrogenase"/>
    <property type="match status" value="1"/>
</dbReference>
<evidence type="ECO:0000256" key="7">
    <source>
        <dbReference type="ARBA" id="ARBA00023212"/>
    </source>
</evidence>
<dbReference type="GO" id="GO:0003341">
    <property type="term" value="P:cilium movement"/>
    <property type="evidence" value="ECO:0007669"/>
    <property type="project" value="TreeGrafter"/>
</dbReference>
<evidence type="ECO:0000256" key="11">
    <source>
        <dbReference type="ARBA" id="ARBA00041557"/>
    </source>
</evidence>
<dbReference type="InterPro" id="IPR001680">
    <property type="entry name" value="WD40_rpt"/>
</dbReference>
<organism evidence="15">
    <name type="scientific">Amorphochlora amoebiformis</name>
    <dbReference type="NCBI Taxonomy" id="1561963"/>
    <lineage>
        <taxon>Eukaryota</taxon>
        <taxon>Sar</taxon>
        <taxon>Rhizaria</taxon>
        <taxon>Cercozoa</taxon>
        <taxon>Chlorarachniophyceae</taxon>
        <taxon>Amorphochlora</taxon>
    </lineage>
</organism>
<feature type="repeat" description="WD" evidence="12">
    <location>
        <begin position="1"/>
        <end position="41"/>
    </location>
</feature>
<feature type="chain" id="PRO_5030924745" description="Dynein axonemal intermediate chain 4" evidence="14">
    <location>
        <begin position="25"/>
        <end position="211"/>
    </location>
</feature>
<keyword evidence="2" id="KW-0963">Cytoplasm</keyword>
<evidence type="ECO:0000256" key="13">
    <source>
        <dbReference type="SAM" id="MobiDB-lite"/>
    </source>
</evidence>
<keyword evidence="3 12" id="KW-0853">WD repeat</keyword>
<dbReference type="InterPro" id="IPR050687">
    <property type="entry name" value="Dynein_IC"/>
</dbReference>
<keyword evidence="5" id="KW-0282">Flagellum</keyword>
<keyword evidence="4" id="KW-0677">Repeat</keyword>
<dbReference type="InterPro" id="IPR036322">
    <property type="entry name" value="WD40_repeat_dom_sf"/>
</dbReference>
<keyword evidence="8" id="KW-0966">Cell projection</keyword>
<evidence type="ECO:0000256" key="2">
    <source>
        <dbReference type="ARBA" id="ARBA00022490"/>
    </source>
</evidence>
<dbReference type="PANTHER" id="PTHR12442">
    <property type="entry name" value="DYNEIN INTERMEDIATE CHAIN"/>
    <property type="match status" value="1"/>
</dbReference>
<dbReference type="GO" id="GO:0045503">
    <property type="term" value="F:dynein light chain binding"/>
    <property type="evidence" value="ECO:0007669"/>
    <property type="project" value="TreeGrafter"/>
</dbReference>
<evidence type="ECO:0000256" key="5">
    <source>
        <dbReference type="ARBA" id="ARBA00022846"/>
    </source>
</evidence>
<feature type="compositionally biased region" description="Polar residues" evidence="13">
    <location>
        <begin position="120"/>
        <end position="135"/>
    </location>
</feature>
<evidence type="ECO:0000256" key="9">
    <source>
        <dbReference type="ARBA" id="ARBA00024190"/>
    </source>
</evidence>
<dbReference type="PROSITE" id="PS50294">
    <property type="entry name" value="WD_REPEATS_REGION"/>
    <property type="match status" value="1"/>
</dbReference>
<name>A0A7S0H758_9EUKA</name>
<dbReference type="GO" id="GO:0005858">
    <property type="term" value="C:axonemal dynein complex"/>
    <property type="evidence" value="ECO:0007669"/>
    <property type="project" value="TreeGrafter"/>
</dbReference>
<feature type="repeat" description="WD" evidence="12">
    <location>
        <begin position="42"/>
        <end position="84"/>
    </location>
</feature>
<dbReference type="InterPro" id="IPR015943">
    <property type="entry name" value="WD40/YVTN_repeat-like_dom_sf"/>
</dbReference>
<reference evidence="15" key="1">
    <citation type="submission" date="2021-01" db="EMBL/GenBank/DDBJ databases">
        <authorList>
            <person name="Corre E."/>
            <person name="Pelletier E."/>
            <person name="Niang G."/>
            <person name="Scheremetjew M."/>
            <person name="Finn R."/>
            <person name="Kale V."/>
            <person name="Holt S."/>
            <person name="Cochrane G."/>
            <person name="Meng A."/>
            <person name="Brown T."/>
            <person name="Cohen L."/>
        </authorList>
    </citation>
    <scope>NUCLEOTIDE SEQUENCE</scope>
    <source>
        <strain evidence="15">CCMP2058</strain>
    </source>
</reference>
<dbReference type="EMBL" id="HBEM01033609">
    <property type="protein sequence ID" value="CAD8463953.1"/>
    <property type="molecule type" value="Transcribed_RNA"/>
</dbReference>
<feature type="compositionally biased region" description="Basic and acidic residues" evidence="13">
    <location>
        <begin position="103"/>
        <end position="116"/>
    </location>
</feature>
<proteinExistence type="predicted"/>
<dbReference type="GO" id="GO:0120293">
    <property type="term" value="C:dynein axonemal particle"/>
    <property type="evidence" value="ECO:0007669"/>
    <property type="project" value="UniProtKB-SubCell"/>
</dbReference>
<evidence type="ECO:0000256" key="6">
    <source>
        <dbReference type="ARBA" id="ARBA00023069"/>
    </source>
</evidence>
<evidence type="ECO:0000256" key="10">
    <source>
        <dbReference type="ARBA" id="ARBA00040002"/>
    </source>
</evidence>
<dbReference type="PANTHER" id="PTHR12442:SF12">
    <property type="entry name" value="DYNEIN AXONEMAL INTERMEDIATE CHAIN 4"/>
    <property type="match status" value="1"/>
</dbReference>
<dbReference type="AlphaFoldDB" id="A0A7S0H758"/>
<sequence length="211" mass="22988">MAHTGPVYGIKCSLFCDLFLTCSADESIALWDHKSTEPLLRLKKDKEPIQGLAWAPYDSCVFASVSRDSTIKVWDLSQSTMNPLVSKTIVPTNNRREHELLREHRSHGKQDPESRPDSPLLQTGQTPQPRSSPQRAITGASIGAGDENCPIPPELTCVTFAPDSPVVLVGGSDGVVRVYRITNVSVPMGLTAEDQAARLDKAVGMVKKKPN</sequence>
<dbReference type="SMART" id="SM00320">
    <property type="entry name" value="WD40"/>
    <property type="match status" value="3"/>
</dbReference>
<dbReference type="GO" id="GO:0045504">
    <property type="term" value="F:dynein heavy chain binding"/>
    <property type="evidence" value="ECO:0007669"/>
    <property type="project" value="TreeGrafter"/>
</dbReference>
<evidence type="ECO:0000256" key="4">
    <source>
        <dbReference type="ARBA" id="ARBA00022737"/>
    </source>
</evidence>
<evidence type="ECO:0000256" key="1">
    <source>
        <dbReference type="ARBA" id="ARBA00004611"/>
    </source>
</evidence>
<evidence type="ECO:0000256" key="12">
    <source>
        <dbReference type="PROSITE-ProRule" id="PRU00221"/>
    </source>
</evidence>
<gene>
    <name evidence="15" type="ORF">LAMO00422_LOCUS22919</name>
</gene>
<dbReference type="Pfam" id="PF00400">
    <property type="entry name" value="WD40"/>
    <property type="match status" value="3"/>
</dbReference>
<feature type="region of interest" description="Disordered" evidence="13">
    <location>
        <begin position="103"/>
        <end position="147"/>
    </location>
</feature>
<keyword evidence="14" id="KW-0732">Signal</keyword>
<protein>
    <recommendedName>
        <fullName evidence="10">Dynein axonemal intermediate chain 4</fullName>
    </recommendedName>
    <alternativeName>
        <fullName evidence="11">WD repeat-containing protein 78</fullName>
    </alternativeName>
</protein>
<comment type="subcellular location">
    <subcellularLocation>
        <location evidence="1">Cytoplasm</location>
        <location evidence="1">Cytoskeleton</location>
        <location evidence="1">Flagellum axoneme</location>
    </subcellularLocation>
    <subcellularLocation>
        <location evidence="9">Dynein axonemal particle</location>
    </subcellularLocation>
</comment>
<feature type="signal peptide" evidence="14">
    <location>
        <begin position="1"/>
        <end position="24"/>
    </location>
</feature>
<keyword evidence="7" id="KW-0206">Cytoskeleton</keyword>
<evidence type="ECO:0000256" key="3">
    <source>
        <dbReference type="ARBA" id="ARBA00022574"/>
    </source>
</evidence>
<accession>A0A7S0H758</accession>
<dbReference type="SUPFAM" id="SSF50978">
    <property type="entry name" value="WD40 repeat-like"/>
    <property type="match status" value="1"/>
</dbReference>